<keyword evidence="1" id="KW-0118">Viral capsid assembly</keyword>
<dbReference type="HAMAP" id="MF_04114">
    <property type="entry name" value="PORTAL_T4"/>
    <property type="match status" value="1"/>
</dbReference>
<dbReference type="GO" id="GO:0019072">
    <property type="term" value="P:viral genome packaging"/>
    <property type="evidence" value="ECO:0007669"/>
    <property type="project" value="UniProtKB-UniRule"/>
</dbReference>
<feature type="compositionally biased region" description="Basic and acidic residues" evidence="2">
    <location>
        <begin position="611"/>
        <end position="631"/>
    </location>
</feature>
<dbReference type="GO" id="GO:0019076">
    <property type="term" value="P:viral release from host cell"/>
    <property type="evidence" value="ECO:0007669"/>
    <property type="project" value="UniProtKB-UniRule"/>
</dbReference>
<dbReference type="EMBL" id="KJ019086">
    <property type="protein sequence ID" value="AIX27773.1"/>
    <property type="molecule type" value="Genomic_DNA"/>
</dbReference>
<dbReference type="GO" id="GO:0099000">
    <property type="term" value="P:symbiont genome ejection through host cell envelope, contractile tail mechanism"/>
    <property type="evidence" value="ECO:0007669"/>
    <property type="project" value="UniProtKB-UniRule"/>
</dbReference>
<dbReference type="EMBL" id="KJ019103">
    <property type="protein sequence ID" value="AIX32332.1"/>
    <property type="molecule type" value="Genomic_DNA"/>
</dbReference>
<evidence type="ECO:0000313" key="4">
    <source>
        <dbReference type="EMBL" id="AIX28700.1"/>
    </source>
</evidence>
<comment type="subunit">
    <text evidence="1">Homododecamer. Interacts with the large terminase subunit. Interacts with the major capsid protein. Interacts with the capsid vertex protein.</text>
</comment>
<evidence type="ECO:0000313" key="6">
    <source>
        <dbReference type="EMBL" id="AIX32332.1"/>
    </source>
</evidence>
<name>A0A0E3HI54_9CAUD</name>
<evidence type="ECO:0000256" key="2">
    <source>
        <dbReference type="SAM" id="MobiDB-lite"/>
    </source>
</evidence>
<dbReference type="Pfam" id="PF07230">
    <property type="entry name" value="Portal_T4"/>
    <property type="match status" value="1"/>
</dbReference>
<dbReference type="Proteomes" id="UP000033001">
    <property type="component" value="Segment"/>
</dbReference>
<comment type="similarity">
    <text evidence="1">Belongs to the Tevenvirinae portal protein family.</text>
</comment>
<keyword evidence="1" id="KW-1188">Viral release from host cell</keyword>
<sequence length="631" mass="71614">MPVVKISSKPSSAQETSSKRGVFFYALNIFTGRTHTCYYRKKILVMGRLFGFSIEEDDIQRPGSISPVPENNQDGVDYYASGGAFGSSYVDIEGVFRTEYDLIRRYREMALYPEVDCAVEDIVNEAIVSDLYESPVQIELSNVDASEKVKNIIRDEFKYIKEMLDFDKRAHEIFRNWYIDGRMHYLKVIDFERPQDGIMDLRYIDPMKIKFVRKINNKAQNSPIASKVLTLNNTGAQIPNGRNDAFSAGIDEYYVYTPGASTGGCGTAGMAVGNSAQSSIKIAKDSIAYCNSGLVDRNAQTVLSWIHKAIKAANQLRMIEDSIVIYRLSRAPERRIFYIDVGNLPKVKAEQYLHQVMQRYRNKMTYNASTGEMKSDKKVLSMLEDFWLPRREGGRGTEISTLPGGQNLGEISDLEYFRNRLYDSLNVPRSRQPGSSDGFSLGRSSEILRDEVKFSKFVARLRKRFAGLFNDILKTQLILKNIITPEDWEMLKDNIQYDFLYDNHFAELKDTELMQERFNLLAQAEPYIGKYYSQQYIRTKILRQTDGEMVEEDKQIEKEIESGAIPDPALIDPITGEQMIPGGESPPVPGEDQPQDGVGGKAEMGAPIQDNDVKVNIDRSTKMPEKGLGEI</sequence>
<keyword evidence="1" id="KW-1171">Viral genome ejection through host cell envelope</keyword>
<proteinExistence type="inferred from homology"/>
<keyword evidence="1" id="KW-1160">Virus entry into host cell</keyword>
<dbReference type="Proteomes" id="UP000185324">
    <property type="component" value="Segment"/>
</dbReference>
<dbReference type="EMBL" id="KJ019090">
    <property type="protein sequence ID" value="AIX28700.1"/>
    <property type="molecule type" value="Genomic_DNA"/>
</dbReference>
<reference evidence="7 8" key="1">
    <citation type="submission" date="2013-12" db="EMBL/GenBank/DDBJ databases">
        <title>Ecological redundancy of diverse viral populations within a natural community.</title>
        <authorList>
            <person name="Gregory A.C."/>
            <person name="LaButti K."/>
            <person name="Copeland A."/>
            <person name="Woyke T."/>
            <person name="Sullivan M.B."/>
        </authorList>
    </citation>
    <scope>NUCLEOTIDE SEQUENCE [LARGE SCALE GENOMIC DNA]</scope>
    <source>
        <strain evidence="3">Syn7803US17</strain>
        <strain evidence="4">Syn7803US24</strain>
        <strain evidence="5">Syn7803US36</strain>
        <strain evidence="6">Syn7803US44</strain>
    </source>
</reference>
<evidence type="ECO:0000313" key="8">
    <source>
        <dbReference type="Proteomes" id="UP000185314"/>
    </source>
</evidence>
<comment type="subcellular location">
    <subcellularLocation>
        <location evidence="1">Virion</location>
    </subcellularLocation>
    <text evidence="1">Located at a unique 5-fold vertex of the icosahedral capsid.</text>
</comment>
<keyword evidence="1" id="KW-0946">Virion</keyword>
<evidence type="ECO:0000313" key="5">
    <source>
        <dbReference type="EMBL" id="AIX30322.1"/>
    </source>
</evidence>
<organism evidence="5 8">
    <name type="scientific">Synechococcus phage ACG-2014f</name>
    <dbReference type="NCBI Taxonomy" id="1493511"/>
    <lineage>
        <taxon>Viruses</taxon>
        <taxon>Duplodnaviria</taxon>
        <taxon>Heunggongvirae</taxon>
        <taxon>Uroviricota</taxon>
        <taxon>Caudoviricetes</taxon>
        <taxon>Pantevenvirales</taxon>
        <taxon>Kyanoviridae</taxon>
        <taxon>Atlauavirus</taxon>
        <taxon>Atlauavirus tusconc8</taxon>
    </lineage>
</organism>
<dbReference type="EMBL" id="KJ019096">
    <property type="protein sequence ID" value="AIX30322.1"/>
    <property type="molecule type" value="Genomic_DNA"/>
</dbReference>
<keyword evidence="1" id="KW-0231">Viral genome packaging</keyword>
<protein>
    <recommendedName>
        <fullName evidence="1">Portal protein</fullName>
    </recommendedName>
    <alternativeName>
        <fullName evidence="1">gp20</fullName>
    </alternativeName>
</protein>
<evidence type="ECO:0000313" key="7">
    <source>
        <dbReference type="Proteomes" id="UP000033001"/>
    </source>
</evidence>
<keyword evidence="1" id="KW-1242">Viral contractile tail ejection system</keyword>
<dbReference type="GO" id="GO:0019028">
    <property type="term" value="C:viral capsid"/>
    <property type="evidence" value="ECO:0007669"/>
    <property type="project" value="UniProtKB-UniRule"/>
</dbReference>
<evidence type="ECO:0000313" key="3">
    <source>
        <dbReference type="EMBL" id="AIX27773.1"/>
    </source>
</evidence>
<dbReference type="InterPro" id="IPR010823">
    <property type="entry name" value="Portal_Gp20"/>
</dbReference>
<feature type="region of interest" description="Disordered" evidence="2">
    <location>
        <begin position="576"/>
        <end position="631"/>
    </location>
</feature>
<accession>A0A0E3HI54</accession>
<evidence type="ECO:0000256" key="1">
    <source>
        <dbReference type="HAMAP-Rule" id="MF_04114"/>
    </source>
</evidence>
<comment type="function">
    <text evidence="1">Forms the portal vertex of the capsid. This portal plays critical roles in head assembly, genome packaging, neck/tail attachment, and genome ejection. The portal protein multimerizes as a single ring-shaped homododecamer arranged around a central channel. Binds to the terminase subunits to form the packaging machine.</text>
</comment>
<dbReference type="Proteomes" id="UP000185316">
    <property type="component" value="Segment"/>
</dbReference>
<dbReference type="Proteomes" id="UP000185314">
    <property type="component" value="Segment"/>
</dbReference>
<keyword evidence="1" id="KW-0167">Capsid protein</keyword>
<gene>
    <name evidence="3" type="ORF">Syn7803US17_132</name>
    <name evidence="4" type="ORF">Syn7803US24_133</name>
    <name evidence="5" type="ORF">Syn7803US36_134</name>
    <name evidence="6" type="ORF">Syn7803US44_132</name>
</gene>
<keyword evidence="1" id="KW-1162">Viral penetration into host cytoplasm</keyword>